<keyword evidence="2 5" id="KW-0812">Transmembrane</keyword>
<evidence type="ECO:0000256" key="1">
    <source>
        <dbReference type="ARBA" id="ARBA00004141"/>
    </source>
</evidence>
<feature type="transmembrane region" description="Helical" evidence="5">
    <location>
        <begin position="180"/>
        <end position="198"/>
    </location>
</feature>
<dbReference type="InterPro" id="IPR022764">
    <property type="entry name" value="Peptidase_S54_rhomboid_dom"/>
</dbReference>
<dbReference type="SUPFAM" id="SSF144091">
    <property type="entry name" value="Rhomboid-like"/>
    <property type="match status" value="1"/>
</dbReference>
<keyword evidence="3 5" id="KW-1133">Transmembrane helix</keyword>
<dbReference type="InterPro" id="IPR035952">
    <property type="entry name" value="Rhomboid-like_sf"/>
</dbReference>
<dbReference type="PANTHER" id="PTHR43731:SF9">
    <property type="entry name" value="SLR1461 PROTEIN"/>
    <property type="match status" value="1"/>
</dbReference>
<feature type="domain" description="Peptidase S54 rhomboid" evidence="6">
    <location>
        <begin position="89"/>
        <end position="223"/>
    </location>
</feature>
<name>A0A0F6Z6C3_9CORY</name>
<proteinExistence type="predicted"/>
<evidence type="ECO:0000313" key="7">
    <source>
        <dbReference type="EMBL" id="AKF28315.1"/>
    </source>
</evidence>
<dbReference type="HOGENOM" id="CLU_067823_2_0_11"/>
<dbReference type="GO" id="GO:0016020">
    <property type="term" value="C:membrane"/>
    <property type="evidence" value="ECO:0007669"/>
    <property type="project" value="UniProtKB-SubCell"/>
</dbReference>
<dbReference type="EMBL" id="CP011309">
    <property type="protein sequence ID" value="AKF28315.1"/>
    <property type="molecule type" value="Genomic_DNA"/>
</dbReference>
<dbReference type="PATRIC" id="fig|92706.3.peg.2645"/>
<dbReference type="AlphaFoldDB" id="A0A0F6Z6C3"/>
<keyword evidence="8" id="KW-1185">Reference proteome</keyword>
<feature type="transmembrane region" description="Helical" evidence="5">
    <location>
        <begin position="49"/>
        <end position="78"/>
    </location>
</feature>
<dbReference type="GeneID" id="1020461"/>
<reference evidence="7 8" key="1">
    <citation type="submission" date="2015-04" db="EMBL/GenBank/DDBJ databases">
        <title>Complete Genome Sequence of Brevibacterium flavum ATCC 15168.</title>
        <authorList>
            <person name="Ahn J."/>
            <person name="Park G."/>
            <person name="Jeon W."/>
            <person name="Jang Y."/>
            <person name="Jang M."/>
            <person name="Lee H."/>
            <person name="Lee H."/>
        </authorList>
    </citation>
    <scope>NUCLEOTIDE SEQUENCE [LARGE SCALE GENOMIC DNA]</scope>
    <source>
        <strain evidence="7 8">ATCC 15168</strain>
    </source>
</reference>
<feature type="transmembrane region" description="Helical" evidence="5">
    <location>
        <begin position="204"/>
        <end position="225"/>
    </location>
</feature>
<feature type="transmembrane region" description="Helical" evidence="5">
    <location>
        <begin position="127"/>
        <end position="147"/>
    </location>
</feature>
<dbReference type="Gene3D" id="1.20.1540.10">
    <property type="entry name" value="Rhomboid-like"/>
    <property type="match status" value="1"/>
</dbReference>
<evidence type="ECO:0000259" key="6">
    <source>
        <dbReference type="Pfam" id="PF01694"/>
    </source>
</evidence>
<dbReference type="InterPro" id="IPR050925">
    <property type="entry name" value="Rhomboid_protease_S54"/>
</dbReference>
<evidence type="ECO:0000313" key="8">
    <source>
        <dbReference type="Proteomes" id="UP000034037"/>
    </source>
</evidence>
<sequence>MSYNSPYNNTNFSTTGAFQPAGGPVKPWNKPDASLNQQLKNKSRVRTGLTIAIGYVVVIWAVHLASIVIALLTGFNLTNFGIHPLDTSALWGIFTSPLLHGSFSHLIGNTVPGFIFSFLIGMSGKRVFWEVTIIAGLIGGLGTWIFGGIGTNHIGASGLIYGWLGYLIVRGIFNKDIKQFLLGIVLAFIYSGLFWGLLPTQIGVSWQGHLFGALGGIGAGAFIASDDPAALKAKKQQKKLEKQQRQRGL</sequence>
<feature type="transmembrane region" description="Helical" evidence="5">
    <location>
        <begin position="153"/>
        <end position="173"/>
    </location>
</feature>
<evidence type="ECO:0000256" key="2">
    <source>
        <dbReference type="ARBA" id="ARBA00022692"/>
    </source>
</evidence>
<evidence type="ECO:0000256" key="4">
    <source>
        <dbReference type="ARBA" id="ARBA00023136"/>
    </source>
</evidence>
<keyword evidence="4 5" id="KW-0472">Membrane</keyword>
<dbReference type="Pfam" id="PF01694">
    <property type="entry name" value="Rhomboid"/>
    <property type="match status" value="1"/>
</dbReference>
<evidence type="ECO:0000256" key="5">
    <source>
        <dbReference type="SAM" id="Phobius"/>
    </source>
</evidence>
<feature type="transmembrane region" description="Helical" evidence="5">
    <location>
        <begin position="98"/>
        <end position="120"/>
    </location>
</feature>
<gene>
    <name evidence="7" type="ORF">YH66_12620</name>
</gene>
<organism evidence="7 8">
    <name type="scientific">[Brevibacterium] flavum</name>
    <dbReference type="NCBI Taxonomy" id="92706"/>
    <lineage>
        <taxon>Bacteria</taxon>
        <taxon>Bacillati</taxon>
        <taxon>Actinomycetota</taxon>
        <taxon>Actinomycetes</taxon>
        <taxon>Mycobacteriales</taxon>
        <taxon>Corynebacteriaceae</taxon>
        <taxon>Corynebacterium</taxon>
    </lineage>
</organism>
<dbReference type="Proteomes" id="UP000034037">
    <property type="component" value="Chromosome"/>
</dbReference>
<accession>A0A0F6Z6C3</accession>
<comment type="subcellular location">
    <subcellularLocation>
        <location evidence="1">Membrane</location>
        <topology evidence="1">Multi-pass membrane protein</topology>
    </subcellularLocation>
</comment>
<dbReference type="PANTHER" id="PTHR43731">
    <property type="entry name" value="RHOMBOID PROTEASE"/>
    <property type="match status" value="1"/>
</dbReference>
<dbReference type="GO" id="GO:0004252">
    <property type="term" value="F:serine-type endopeptidase activity"/>
    <property type="evidence" value="ECO:0007669"/>
    <property type="project" value="InterPro"/>
</dbReference>
<dbReference type="RefSeq" id="WP_003860306.1">
    <property type="nucleotide sequence ID" value="NZ_CP011309.1"/>
</dbReference>
<evidence type="ECO:0000256" key="3">
    <source>
        <dbReference type="ARBA" id="ARBA00022989"/>
    </source>
</evidence>
<protein>
    <submittedName>
        <fullName evidence="7">Rhomboid family protein</fullName>
    </submittedName>
</protein>